<feature type="transmembrane region" description="Helical" evidence="6">
    <location>
        <begin position="138"/>
        <end position="159"/>
    </location>
</feature>
<feature type="domain" description="Rhodopsin" evidence="7">
    <location>
        <begin position="44"/>
        <end position="291"/>
    </location>
</feature>
<keyword evidence="4 6" id="KW-0472">Membrane</keyword>
<organism evidence="8 9">
    <name type="scientific">Hyaloscypha bicolor E</name>
    <dbReference type="NCBI Taxonomy" id="1095630"/>
    <lineage>
        <taxon>Eukaryota</taxon>
        <taxon>Fungi</taxon>
        <taxon>Dikarya</taxon>
        <taxon>Ascomycota</taxon>
        <taxon>Pezizomycotina</taxon>
        <taxon>Leotiomycetes</taxon>
        <taxon>Helotiales</taxon>
        <taxon>Hyaloscyphaceae</taxon>
        <taxon>Hyaloscypha</taxon>
        <taxon>Hyaloscypha bicolor</taxon>
    </lineage>
</organism>
<feature type="transmembrane region" description="Helical" evidence="6">
    <location>
        <begin position="100"/>
        <end position="126"/>
    </location>
</feature>
<accession>A0A2J6SQV7</accession>
<proteinExistence type="inferred from homology"/>
<dbReference type="GO" id="GO:0016020">
    <property type="term" value="C:membrane"/>
    <property type="evidence" value="ECO:0007669"/>
    <property type="project" value="UniProtKB-SubCell"/>
</dbReference>
<reference evidence="8 9" key="1">
    <citation type="submission" date="2016-04" db="EMBL/GenBank/DDBJ databases">
        <title>A degradative enzymes factory behind the ericoid mycorrhizal symbiosis.</title>
        <authorList>
            <consortium name="DOE Joint Genome Institute"/>
            <person name="Martino E."/>
            <person name="Morin E."/>
            <person name="Grelet G."/>
            <person name="Kuo A."/>
            <person name="Kohler A."/>
            <person name="Daghino S."/>
            <person name="Barry K."/>
            <person name="Choi C."/>
            <person name="Cichocki N."/>
            <person name="Clum A."/>
            <person name="Copeland A."/>
            <person name="Hainaut M."/>
            <person name="Haridas S."/>
            <person name="Labutti K."/>
            <person name="Lindquist E."/>
            <person name="Lipzen A."/>
            <person name="Khouja H.-R."/>
            <person name="Murat C."/>
            <person name="Ohm R."/>
            <person name="Olson A."/>
            <person name="Spatafora J."/>
            <person name="Veneault-Fourrey C."/>
            <person name="Henrissat B."/>
            <person name="Grigoriev I."/>
            <person name="Martin F."/>
            <person name="Perotto S."/>
        </authorList>
    </citation>
    <scope>NUCLEOTIDE SEQUENCE [LARGE SCALE GENOMIC DNA]</scope>
    <source>
        <strain evidence="8 9">E</strain>
    </source>
</reference>
<dbReference type="InParanoid" id="A0A2J6SQV7"/>
<dbReference type="OrthoDB" id="5022096at2759"/>
<evidence type="ECO:0000256" key="6">
    <source>
        <dbReference type="SAM" id="Phobius"/>
    </source>
</evidence>
<keyword evidence="2 6" id="KW-0812">Transmembrane</keyword>
<feature type="transmembrane region" description="Helical" evidence="6">
    <location>
        <begin position="60"/>
        <end position="80"/>
    </location>
</feature>
<name>A0A2J6SQV7_9HELO</name>
<evidence type="ECO:0000256" key="5">
    <source>
        <dbReference type="ARBA" id="ARBA00038359"/>
    </source>
</evidence>
<feature type="transmembrane region" description="Helical" evidence="6">
    <location>
        <begin position="195"/>
        <end position="217"/>
    </location>
</feature>
<evidence type="ECO:0000256" key="4">
    <source>
        <dbReference type="ARBA" id="ARBA00023136"/>
    </source>
</evidence>
<dbReference type="STRING" id="1095630.A0A2J6SQV7"/>
<dbReference type="PANTHER" id="PTHR33048:SF167">
    <property type="entry name" value="INTEGRAL MEMBRANE PROTEIN"/>
    <property type="match status" value="1"/>
</dbReference>
<sequence>MALFPRQAPNIPALTPEYLDFNTSPHLLSVSGGLTALALLVFLLRAYVRTVMLRVFGVDDALMLVAIILAVTVFALFVQGTHYGIGKHIFAISPQQFSSVFYLLFWQGLLVVSAVSFVKLSIAFFLLRLAQRTQYRRFLYGVVVFLILFTFVSCGPIIFQYRPVAAAWNFSLRPPPLGTGTGKCMDINVFGKIGVFNSSINAFTDVLFAALPIPMIWTLKINFRTKTSLIGILSLGFLACFAAIYKTPLQYHFFEDTDPTGHGAWFWVWQIIELTLGIISASLPSLKPLFNWFLETAKAFTTNSRSRTGTQNSGFKRNSSLNYFKSDTFKSKNDGAFELASVTASERTENGGTGRGRDMYSVKVTGEGWDAEKGRYESDEAILPIQGGDGNEIMVTKSVVVL</sequence>
<evidence type="ECO:0000313" key="8">
    <source>
        <dbReference type="EMBL" id="PMD53157.1"/>
    </source>
</evidence>
<gene>
    <name evidence="8" type="ORF">K444DRAFT_600609</name>
</gene>
<feature type="transmembrane region" description="Helical" evidence="6">
    <location>
        <begin position="265"/>
        <end position="283"/>
    </location>
</feature>
<dbReference type="PANTHER" id="PTHR33048">
    <property type="entry name" value="PTH11-LIKE INTEGRAL MEMBRANE PROTEIN (AFU_ORTHOLOGUE AFUA_5G11245)"/>
    <property type="match status" value="1"/>
</dbReference>
<dbReference type="InterPro" id="IPR049326">
    <property type="entry name" value="Rhodopsin_dom_fungi"/>
</dbReference>
<dbReference type="Proteomes" id="UP000235371">
    <property type="component" value="Unassembled WGS sequence"/>
</dbReference>
<keyword evidence="9" id="KW-1185">Reference proteome</keyword>
<evidence type="ECO:0000259" key="7">
    <source>
        <dbReference type="Pfam" id="PF20684"/>
    </source>
</evidence>
<dbReference type="EMBL" id="KZ613895">
    <property type="protein sequence ID" value="PMD53157.1"/>
    <property type="molecule type" value="Genomic_DNA"/>
</dbReference>
<evidence type="ECO:0000256" key="2">
    <source>
        <dbReference type="ARBA" id="ARBA00022692"/>
    </source>
</evidence>
<evidence type="ECO:0000256" key="3">
    <source>
        <dbReference type="ARBA" id="ARBA00022989"/>
    </source>
</evidence>
<dbReference type="Pfam" id="PF20684">
    <property type="entry name" value="Fung_rhodopsin"/>
    <property type="match status" value="1"/>
</dbReference>
<dbReference type="RefSeq" id="XP_024730061.1">
    <property type="nucleotide sequence ID" value="XM_024878631.1"/>
</dbReference>
<keyword evidence="3 6" id="KW-1133">Transmembrane helix</keyword>
<dbReference type="InterPro" id="IPR052337">
    <property type="entry name" value="SAT4-like"/>
</dbReference>
<comment type="subcellular location">
    <subcellularLocation>
        <location evidence="1">Membrane</location>
        <topology evidence="1">Multi-pass membrane protein</topology>
    </subcellularLocation>
</comment>
<protein>
    <recommendedName>
        <fullName evidence="7">Rhodopsin domain-containing protein</fullName>
    </recommendedName>
</protein>
<evidence type="ECO:0000256" key="1">
    <source>
        <dbReference type="ARBA" id="ARBA00004141"/>
    </source>
</evidence>
<dbReference type="AlphaFoldDB" id="A0A2J6SQV7"/>
<dbReference type="GeneID" id="36586708"/>
<comment type="similarity">
    <text evidence="5">Belongs to the SAT4 family.</text>
</comment>
<feature type="transmembrane region" description="Helical" evidence="6">
    <location>
        <begin position="27"/>
        <end position="48"/>
    </location>
</feature>
<evidence type="ECO:0000313" key="9">
    <source>
        <dbReference type="Proteomes" id="UP000235371"/>
    </source>
</evidence>
<feature type="transmembrane region" description="Helical" evidence="6">
    <location>
        <begin position="229"/>
        <end position="245"/>
    </location>
</feature>